<sequence>MFIKIEDNYNPLTLQGSDHRLINVNHILHIIDLSKRKDDDKVRVRVESRICLTNGEIIDTVHSVEEIERRIMK</sequence>
<protein>
    <submittedName>
        <fullName evidence="1">Uncharacterized protein</fullName>
    </submittedName>
</protein>
<name>A0A1G6N188_9BACT</name>
<dbReference type="EMBL" id="FNAC01000002">
    <property type="protein sequence ID" value="SDC61609.1"/>
    <property type="molecule type" value="Genomic_DNA"/>
</dbReference>
<keyword evidence="2" id="KW-1185">Reference proteome</keyword>
<dbReference type="Proteomes" id="UP000199060">
    <property type="component" value="Unassembled WGS sequence"/>
</dbReference>
<evidence type="ECO:0000313" key="1">
    <source>
        <dbReference type="EMBL" id="SDC61609.1"/>
    </source>
</evidence>
<organism evidence="1 2">
    <name type="scientific">Algoriphagus faecimaris</name>
    <dbReference type="NCBI Taxonomy" id="686796"/>
    <lineage>
        <taxon>Bacteria</taxon>
        <taxon>Pseudomonadati</taxon>
        <taxon>Bacteroidota</taxon>
        <taxon>Cytophagia</taxon>
        <taxon>Cytophagales</taxon>
        <taxon>Cyclobacteriaceae</taxon>
        <taxon>Algoriphagus</taxon>
    </lineage>
</organism>
<dbReference type="AlphaFoldDB" id="A0A1G6N188"/>
<gene>
    <name evidence="1" type="ORF">SAMN04488104_1002181</name>
</gene>
<reference evidence="2" key="1">
    <citation type="submission" date="2016-10" db="EMBL/GenBank/DDBJ databases">
        <authorList>
            <person name="Varghese N."/>
            <person name="Submissions S."/>
        </authorList>
    </citation>
    <scope>NUCLEOTIDE SEQUENCE [LARGE SCALE GENOMIC DNA]</scope>
    <source>
        <strain evidence="2">DSM 23095</strain>
    </source>
</reference>
<proteinExistence type="predicted"/>
<evidence type="ECO:0000313" key="2">
    <source>
        <dbReference type="Proteomes" id="UP000199060"/>
    </source>
</evidence>
<dbReference type="STRING" id="686796.SAMN04488104_1002181"/>
<accession>A0A1G6N188</accession>